<evidence type="ECO:0000256" key="2">
    <source>
        <dbReference type="ARBA" id="ARBA00008787"/>
    </source>
</evidence>
<keyword evidence="4" id="KW-1005">Bacterial flagellum biogenesis</keyword>
<gene>
    <name evidence="6" type="ORF">H8S17_07430</name>
</gene>
<keyword evidence="6" id="KW-0969">Cilium</keyword>
<evidence type="ECO:0000313" key="7">
    <source>
        <dbReference type="Proteomes" id="UP000606720"/>
    </source>
</evidence>
<evidence type="ECO:0000256" key="5">
    <source>
        <dbReference type="ARBA" id="ARBA00023186"/>
    </source>
</evidence>
<name>A0A923RTN1_9FIRM</name>
<dbReference type="GO" id="GO:0005829">
    <property type="term" value="C:cytosol"/>
    <property type="evidence" value="ECO:0007669"/>
    <property type="project" value="UniProtKB-SubCell"/>
</dbReference>
<protein>
    <submittedName>
        <fullName evidence="6">Flagellar protein FliS</fullName>
    </submittedName>
</protein>
<comment type="similarity">
    <text evidence="2">Belongs to the FliS family.</text>
</comment>
<dbReference type="Pfam" id="PF02561">
    <property type="entry name" value="FliS"/>
    <property type="match status" value="1"/>
</dbReference>
<dbReference type="InterPro" id="IPR003713">
    <property type="entry name" value="FliS"/>
</dbReference>
<comment type="subcellular location">
    <subcellularLocation>
        <location evidence="1">Cytoplasm</location>
        <location evidence="1">Cytosol</location>
    </subcellularLocation>
</comment>
<dbReference type="SUPFAM" id="SSF101116">
    <property type="entry name" value="Flagellar export chaperone FliS"/>
    <property type="match status" value="1"/>
</dbReference>
<dbReference type="GO" id="GO:0044780">
    <property type="term" value="P:bacterial-type flagellum assembly"/>
    <property type="evidence" value="ECO:0007669"/>
    <property type="project" value="InterPro"/>
</dbReference>
<dbReference type="CDD" id="cd16098">
    <property type="entry name" value="FliS"/>
    <property type="match status" value="1"/>
</dbReference>
<dbReference type="InterPro" id="IPR036584">
    <property type="entry name" value="FliS_sf"/>
</dbReference>
<dbReference type="AlphaFoldDB" id="A0A923RTN1"/>
<dbReference type="Gene3D" id="1.20.120.340">
    <property type="entry name" value="Flagellar protein FliS"/>
    <property type="match status" value="1"/>
</dbReference>
<dbReference type="EMBL" id="JACOPH010000004">
    <property type="protein sequence ID" value="MBC5714040.1"/>
    <property type="molecule type" value="Genomic_DNA"/>
</dbReference>
<comment type="caution">
    <text evidence="6">The sequence shown here is derived from an EMBL/GenBank/DDBJ whole genome shotgun (WGS) entry which is preliminary data.</text>
</comment>
<proteinExistence type="inferred from homology"/>
<keyword evidence="7" id="KW-1185">Reference proteome</keyword>
<sequence>MKQEQIKDFTRRISQCNKGSMIVIIYDIVFAYIEDAKQSYAAGDHEGFKNALRKAQRAVDELIHALNFQYEVSKNLYSLYVFSKETMAKAIVKNSTDELEDVLAVLKDLYEAFMEASKQDHSLPLMQNTQQVYAGMTYGKNDLTETFQVPETSRGFFA</sequence>
<evidence type="ECO:0000256" key="1">
    <source>
        <dbReference type="ARBA" id="ARBA00004514"/>
    </source>
</evidence>
<dbReference type="PANTHER" id="PTHR34773:SF1">
    <property type="entry name" value="FLAGELLAR SECRETION CHAPERONE FLIS"/>
    <property type="match status" value="1"/>
</dbReference>
<keyword evidence="6" id="KW-0966">Cell projection</keyword>
<organism evidence="6 7">
    <name type="scientific">Roseburia zhanii</name>
    <dbReference type="NCBI Taxonomy" id="2763064"/>
    <lineage>
        <taxon>Bacteria</taxon>
        <taxon>Bacillati</taxon>
        <taxon>Bacillota</taxon>
        <taxon>Clostridia</taxon>
        <taxon>Lachnospirales</taxon>
        <taxon>Lachnospiraceae</taxon>
        <taxon>Roseburia</taxon>
    </lineage>
</organism>
<accession>A0A923RTN1</accession>
<dbReference type="GO" id="GO:0071973">
    <property type="term" value="P:bacterial-type flagellum-dependent cell motility"/>
    <property type="evidence" value="ECO:0007669"/>
    <property type="project" value="TreeGrafter"/>
</dbReference>
<dbReference type="RefSeq" id="WP_178051024.1">
    <property type="nucleotide sequence ID" value="NZ_JACOPH010000004.1"/>
</dbReference>
<dbReference type="Proteomes" id="UP000606720">
    <property type="component" value="Unassembled WGS sequence"/>
</dbReference>
<reference evidence="6" key="1">
    <citation type="submission" date="2020-08" db="EMBL/GenBank/DDBJ databases">
        <title>Genome public.</title>
        <authorList>
            <person name="Liu C."/>
            <person name="Sun Q."/>
        </authorList>
    </citation>
    <scope>NUCLEOTIDE SEQUENCE</scope>
    <source>
        <strain evidence="6">BX1005</strain>
    </source>
</reference>
<evidence type="ECO:0000256" key="3">
    <source>
        <dbReference type="ARBA" id="ARBA00022490"/>
    </source>
</evidence>
<keyword evidence="3" id="KW-0963">Cytoplasm</keyword>
<evidence type="ECO:0000256" key="4">
    <source>
        <dbReference type="ARBA" id="ARBA00022795"/>
    </source>
</evidence>
<dbReference type="PANTHER" id="PTHR34773">
    <property type="entry name" value="FLAGELLAR SECRETION CHAPERONE FLIS"/>
    <property type="match status" value="1"/>
</dbReference>
<keyword evidence="5" id="KW-0143">Chaperone</keyword>
<keyword evidence="6" id="KW-0282">Flagellum</keyword>
<evidence type="ECO:0000313" key="6">
    <source>
        <dbReference type="EMBL" id="MBC5714040.1"/>
    </source>
</evidence>